<feature type="region of interest" description="Disordered" evidence="1">
    <location>
        <begin position="28"/>
        <end position="49"/>
    </location>
</feature>
<dbReference type="RefSeq" id="XP_014567988.1">
    <property type="nucleotide sequence ID" value="XM_014712502.1"/>
</dbReference>
<dbReference type="OMA" id="APIYRMR"/>
<dbReference type="HOGENOM" id="CLU_1354929_0_0_1"/>
<dbReference type="EMBL" id="BABT02000119">
    <property type="protein sequence ID" value="GAA97397.1"/>
    <property type="molecule type" value="Genomic_DNA"/>
</dbReference>
<dbReference type="PANTHER" id="PTHR42100:SF1">
    <property type="entry name" value="OXIDOREDUCTASE 178 KDA SUBUNIT, PUTATIVE (AFU_ORTHOLOGUE AFUA_8G04320)-RELATED"/>
    <property type="match status" value="1"/>
</dbReference>
<comment type="caution">
    <text evidence="2">The sequence shown here is derived from an EMBL/GenBank/DDBJ whole genome shotgun (WGS) entry which is preliminary data.</text>
</comment>
<dbReference type="Proteomes" id="UP000009131">
    <property type="component" value="Unassembled WGS sequence"/>
</dbReference>
<reference evidence="2 3" key="2">
    <citation type="journal article" date="2012" name="Open Biol.">
        <title>Characteristics of nucleosomes and linker DNA regions on the genome of the basidiomycete Mixia osmundae revealed by mono- and dinucleosome mapping.</title>
        <authorList>
            <person name="Nishida H."/>
            <person name="Kondo S."/>
            <person name="Matsumoto T."/>
            <person name="Suzuki Y."/>
            <person name="Yoshikawa H."/>
            <person name="Taylor T.D."/>
            <person name="Sugiyama J."/>
        </authorList>
    </citation>
    <scope>NUCLEOTIDE SEQUENCE [LARGE SCALE GENOMIC DNA]</scope>
    <source>
        <strain evidence="3">CBS 9802 / IAM 14324 / JCM 22182 / KY 12970</strain>
    </source>
</reference>
<dbReference type="GO" id="GO:0005739">
    <property type="term" value="C:mitochondrion"/>
    <property type="evidence" value="ECO:0007669"/>
    <property type="project" value="InterPro"/>
</dbReference>
<protein>
    <submittedName>
        <fullName evidence="2">Uncharacterized protein</fullName>
    </submittedName>
</protein>
<evidence type="ECO:0000313" key="3">
    <source>
        <dbReference type="Proteomes" id="UP000009131"/>
    </source>
</evidence>
<keyword evidence="3" id="KW-1185">Reference proteome</keyword>
<accession>G7E3I7</accession>
<dbReference type="InterPro" id="IPR034444">
    <property type="entry name" value="Nuo17.8"/>
</dbReference>
<dbReference type="STRING" id="764103.G7E3I7"/>
<evidence type="ECO:0000256" key="1">
    <source>
        <dbReference type="SAM" id="MobiDB-lite"/>
    </source>
</evidence>
<organism evidence="2 3">
    <name type="scientific">Mixia osmundae (strain CBS 9802 / IAM 14324 / JCM 22182 / KY 12970)</name>
    <dbReference type="NCBI Taxonomy" id="764103"/>
    <lineage>
        <taxon>Eukaryota</taxon>
        <taxon>Fungi</taxon>
        <taxon>Dikarya</taxon>
        <taxon>Basidiomycota</taxon>
        <taxon>Pucciniomycotina</taxon>
        <taxon>Mixiomycetes</taxon>
        <taxon>Mixiales</taxon>
        <taxon>Mixiaceae</taxon>
        <taxon>Mixia</taxon>
    </lineage>
</organism>
<proteinExistence type="predicted"/>
<dbReference type="InParanoid" id="G7E3I7"/>
<feature type="region of interest" description="Disordered" evidence="1">
    <location>
        <begin position="182"/>
        <end position="202"/>
    </location>
</feature>
<dbReference type="eggNOG" id="ENOG502RA7I">
    <property type="taxonomic scope" value="Eukaryota"/>
</dbReference>
<dbReference type="AlphaFoldDB" id="G7E3I7"/>
<name>G7E3I7_MIXOS</name>
<feature type="compositionally biased region" description="Acidic residues" evidence="1">
    <location>
        <begin position="190"/>
        <end position="202"/>
    </location>
</feature>
<gene>
    <name evidence="2" type="primary">Mo04075</name>
    <name evidence="2" type="ORF">E5Q_04075</name>
</gene>
<evidence type="ECO:0000313" key="2">
    <source>
        <dbReference type="EMBL" id="GAA97397.1"/>
    </source>
</evidence>
<sequence>MLRSRLASQRLVSRSQCLGASLVQQSRRRASTSVAHPEEHIEPSSGRSEDFSAPIWRYTALAAVGGFLWYHYSLRFSPALNEDDREPGEIYEDERKPFISRWLAYHSPDASQDVKTKSVARLAWIMNESDQQILLQSARRPRMRAIRYPAAFEQASPNGLIVGNQVDMTGIKFRPEHAVFDQAKHKEDLSVDDEGEQEQDDE</sequence>
<reference evidence="2 3" key="1">
    <citation type="journal article" date="2011" name="J. Gen. Appl. Microbiol.">
        <title>Draft genome sequencing of the enigmatic basidiomycete Mixia osmundae.</title>
        <authorList>
            <person name="Nishida H."/>
            <person name="Nagatsuka Y."/>
            <person name="Sugiyama J."/>
        </authorList>
    </citation>
    <scope>NUCLEOTIDE SEQUENCE [LARGE SCALE GENOMIC DNA]</scope>
    <source>
        <strain evidence="3">CBS 9802 / IAM 14324 / JCM 22182 / KY 12970</strain>
    </source>
</reference>
<dbReference type="OrthoDB" id="2120038at2759"/>
<dbReference type="PANTHER" id="PTHR42100">
    <property type="entry name" value="OXIDOREDUCTASE 178 KDA SUBUNIT, PUTATIVE (AFU_ORTHOLOGUE AFUA_8G04320)-RELATED"/>
    <property type="match status" value="1"/>
</dbReference>
<feature type="compositionally biased region" description="Basic and acidic residues" evidence="1">
    <location>
        <begin position="36"/>
        <end position="49"/>
    </location>
</feature>